<feature type="compositionally biased region" description="Polar residues" evidence="1">
    <location>
        <begin position="1274"/>
        <end position="1284"/>
    </location>
</feature>
<dbReference type="EMBL" id="PJEX01000076">
    <property type="protein sequence ID" value="TKW56162.1"/>
    <property type="molecule type" value="Genomic_DNA"/>
</dbReference>
<dbReference type="Pfam" id="PF22942">
    <property type="entry name" value="DUF7025"/>
    <property type="match status" value="1"/>
</dbReference>
<feature type="compositionally biased region" description="Polar residues" evidence="1">
    <location>
        <begin position="392"/>
        <end position="403"/>
    </location>
</feature>
<dbReference type="Pfam" id="PF00004">
    <property type="entry name" value="AAA"/>
    <property type="match status" value="1"/>
</dbReference>
<feature type="compositionally biased region" description="Acidic residues" evidence="1">
    <location>
        <begin position="471"/>
        <end position="496"/>
    </location>
</feature>
<gene>
    <name evidence="3" type="ORF">CTA1_2989</name>
</gene>
<proteinExistence type="predicted"/>
<reference evidence="3 4" key="1">
    <citation type="journal article" date="2019" name="PLoS ONE">
        <title>Comparative genome analysis indicates high evolutionary potential of pathogenicity genes in Colletotrichum tanaceti.</title>
        <authorList>
            <person name="Lelwala R.V."/>
            <person name="Korhonen P.K."/>
            <person name="Young N.D."/>
            <person name="Scott J.B."/>
            <person name="Ades P.A."/>
            <person name="Gasser R.B."/>
            <person name="Taylor P.W.J."/>
        </authorList>
    </citation>
    <scope>NUCLEOTIDE SEQUENCE [LARGE SCALE GENOMIC DNA]</scope>
    <source>
        <strain evidence="3">BRIP57314</strain>
    </source>
</reference>
<dbReference type="InterPro" id="IPR054289">
    <property type="entry name" value="DUF7025"/>
</dbReference>
<dbReference type="STRING" id="1306861.A0A4U6XKD1"/>
<feature type="compositionally biased region" description="Polar residues" evidence="1">
    <location>
        <begin position="1292"/>
        <end position="1303"/>
    </location>
</feature>
<feature type="region of interest" description="Disordered" evidence="1">
    <location>
        <begin position="1201"/>
        <end position="1357"/>
    </location>
</feature>
<dbReference type="SMART" id="SM00382">
    <property type="entry name" value="AAA"/>
    <property type="match status" value="1"/>
</dbReference>
<dbReference type="PANTHER" id="PTHR46411">
    <property type="entry name" value="FAMILY ATPASE, PUTATIVE-RELATED"/>
    <property type="match status" value="1"/>
</dbReference>
<feature type="compositionally biased region" description="Low complexity" evidence="1">
    <location>
        <begin position="1344"/>
        <end position="1357"/>
    </location>
</feature>
<dbReference type="GO" id="GO:0005524">
    <property type="term" value="F:ATP binding"/>
    <property type="evidence" value="ECO:0007669"/>
    <property type="project" value="InterPro"/>
</dbReference>
<feature type="compositionally biased region" description="Basic and acidic residues" evidence="1">
    <location>
        <begin position="35"/>
        <end position="45"/>
    </location>
</feature>
<evidence type="ECO:0000313" key="3">
    <source>
        <dbReference type="EMBL" id="TKW56162.1"/>
    </source>
</evidence>
<dbReference type="InterPro" id="IPR056599">
    <property type="entry name" value="AAA_lid_fung"/>
</dbReference>
<keyword evidence="4" id="KW-1185">Reference proteome</keyword>
<accession>A0A4U6XKD1</accession>
<dbReference type="CDD" id="cd19481">
    <property type="entry name" value="RecA-like_protease"/>
    <property type="match status" value="1"/>
</dbReference>
<dbReference type="Pfam" id="PF23232">
    <property type="entry name" value="AAA_lid_13"/>
    <property type="match status" value="1"/>
</dbReference>
<feature type="compositionally biased region" description="Polar residues" evidence="1">
    <location>
        <begin position="54"/>
        <end position="68"/>
    </location>
</feature>
<evidence type="ECO:0000259" key="2">
    <source>
        <dbReference type="SMART" id="SM00382"/>
    </source>
</evidence>
<protein>
    <recommendedName>
        <fullName evidence="2">AAA+ ATPase domain-containing protein</fullName>
    </recommendedName>
</protein>
<feature type="region of interest" description="Disordered" evidence="1">
    <location>
        <begin position="385"/>
        <end position="499"/>
    </location>
</feature>
<evidence type="ECO:0000256" key="1">
    <source>
        <dbReference type="SAM" id="MobiDB-lite"/>
    </source>
</evidence>
<dbReference type="InterPro" id="IPR003959">
    <property type="entry name" value="ATPase_AAA_core"/>
</dbReference>
<feature type="compositionally biased region" description="Basic and acidic residues" evidence="1">
    <location>
        <begin position="223"/>
        <end position="241"/>
    </location>
</feature>
<dbReference type="SUPFAM" id="SSF52540">
    <property type="entry name" value="P-loop containing nucleoside triphosphate hydrolases"/>
    <property type="match status" value="1"/>
</dbReference>
<dbReference type="InterPro" id="IPR027417">
    <property type="entry name" value="P-loop_NTPase"/>
</dbReference>
<feature type="region of interest" description="Disordered" evidence="1">
    <location>
        <begin position="1"/>
        <end position="102"/>
    </location>
</feature>
<dbReference type="InterPro" id="IPR003593">
    <property type="entry name" value="AAA+_ATPase"/>
</dbReference>
<sequence length="1357" mass="152247">MASSDPGPAMEPPKPPDTSSGKEALLCPPATTADDSPRDDSDERLGQGLHSEVLSEQSRSSPSANDSSIDAELHALKAKIKELEDRSTFNPSSPKREPETQEHVAAMEQYRRMEKCLYTHRKEWENKIGNYDPGMVPVLGFHSNSSRWGPWQRRWRLDYHEDYPRPDPFDLSHRCHGEEDGPAAKDEFDYTIDFGSRRDRLRKSFEWEMDRLYLAEETDRRRRQRVELQTDAKKQAEKQDSDAQDSGSEQSVCLAVDVAWDEFQRLGRSRKNKGCYLHILTGDPMVRDYEGLEGTWIGLLERRARKKDHQIPVASKKSQLPERIRIYSDVVFTILDKILRSIDSHEELAEDEVPIVFTRPFKALVYCEEGLDNWCKALEDEAKGFPTDTDEQAQPQPLASVSSLEKDDIEQNTSLQKGQPAAKGDDLLFPSDENTNPGSPTTVSRGNVKGFTNINNQAEQTTENQGGRDDNGDENCDESDESSDESDENSDSESEALDAVLQSPRAPKELAFFLKTLRSQVLHRREYLQSDHCTKVFFSDLWHLFSPGMEIIRSDGKQAYRVVHVTSTKHRMVSAFEKWGGRLDSKVGKDDRNEKEPRPDFRITCVYIDFDGKVFGPVAETFDIKSFEGQRDITSLEVVPLRLFPMLGDGLDGAERVTLSNLQPATSIRQKLINRGNKFVEAVTKKHMYYAGPTLDTREDVEGQVVVDFDAAFPIEEDLDLPFERPSIRSLPNLSLNDYAKEGRCEASCCIGDEVYDDTAIDLKRSMDYINSLFPKPGDQDVASVLILPQTLEKLQTDAKSENGLLPDNDLLILSYRVFGFLLRNRRFESVPGGGQHASDERENKSTGSAAAFDRLVLEKGHRAMIESLIAQHFRDKESKGDPNDQFDAVRGKGKGLILLLHGAPGVGKTSTAEGAAELFGKPLFQITCGDLGTTANEVEYALEKNFALANRWDCILLLDEADVFLAERTREDFKRNGLVAVFLRVLEYYTGILFLTTNRVGDFDEAFTSRIHMSLYYPDLSQDKTLQIFEINLKMIAERFARKGREIVIDRLGIGAFASQHFADKPDARWNGRQIRNACQTALALAEFEAQGNSHRKVLKPDAVVKLTVEHFRTVRNAYLEFTDYMRLVYGTSAAGRAGEGKVRAILVDENNNFVGSVGGGPSPGRLDRKTAYAQQSKTPLYADERQPQETAQFQHHQAYHSGGYPQPGHYQTPPHGYHQSQVYPRPESFGAPSQPQSAQYPSTPPSQTSRGAPFPSHMQGSQGPGEPGRNQRPVSSGSSFRESQAPFDDQQGQYAPQQRPNPQWPGPSRSVQDAYDLSGGPRQGLPSQLTPSRGYGTAEMYGPGPEQQQERPPGV</sequence>
<feature type="domain" description="AAA+ ATPase" evidence="2">
    <location>
        <begin position="895"/>
        <end position="1020"/>
    </location>
</feature>
<name>A0A4U6XKD1_9PEZI</name>
<feature type="region of interest" description="Disordered" evidence="1">
    <location>
        <begin position="223"/>
        <end position="248"/>
    </location>
</feature>
<dbReference type="GO" id="GO:0016887">
    <property type="term" value="F:ATP hydrolysis activity"/>
    <property type="evidence" value="ECO:0007669"/>
    <property type="project" value="InterPro"/>
</dbReference>
<dbReference type="PANTHER" id="PTHR46411:SF2">
    <property type="entry name" value="AAA+ ATPASE DOMAIN-CONTAINING PROTEIN"/>
    <property type="match status" value="1"/>
</dbReference>
<comment type="caution">
    <text evidence="3">The sequence shown here is derived from an EMBL/GenBank/DDBJ whole genome shotgun (WGS) entry which is preliminary data.</text>
</comment>
<organism evidence="3 4">
    <name type="scientific">Colletotrichum tanaceti</name>
    <dbReference type="NCBI Taxonomy" id="1306861"/>
    <lineage>
        <taxon>Eukaryota</taxon>
        <taxon>Fungi</taxon>
        <taxon>Dikarya</taxon>
        <taxon>Ascomycota</taxon>
        <taxon>Pezizomycotina</taxon>
        <taxon>Sordariomycetes</taxon>
        <taxon>Hypocreomycetidae</taxon>
        <taxon>Glomerellales</taxon>
        <taxon>Glomerellaceae</taxon>
        <taxon>Colletotrichum</taxon>
        <taxon>Colletotrichum destructivum species complex</taxon>
    </lineage>
</organism>
<feature type="compositionally biased region" description="Polar residues" evidence="1">
    <location>
        <begin position="1233"/>
        <end position="1252"/>
    </location>
</feature>
<dbReference type="Proteomes" id="UP000310108">
    <property type="component" value="Unassembled WGS sequence"/>
</dbReference>
<evidence type="ECO:0000313" key="4">
    <source>
        <dbReference type="Proteomes" id="UP000310108"/>
    </source>
</evidence>
<feature type="compositionally biased region" description="Basic and acidic residues" evidence="1">
    <location>
        <begin position="71"/>
        <end position="87"/>
    </location>
</feature>
<dbReference type="Gene3D" id="3.40.50.300">
    <property type="entry name" value="P-loop containing nucleotide triphosphate hydrolases"/>
    <property type="match status" value="1"/>
</dbReference>
<feature type="compositionally biased region" description="Polar residues" evidence="1">
    <location>
        <begin position="432"/>
        <end position="465"/>
    </location>
</feature>